<feature type="non-terminal residue" evidence="2">
    <location>
        <position position="1"/>
    </location>
</feature>
<reference evidence="2 3" key="1">
    <citation type="journal article" date="2013" name="Proc. Natl. Acad. Sci. U.S.A.">
        <title>The king cobra genome reveals dynamic gene evolution and adaptation in the snake venom system.</title>
        <authorList>
            <person name="Vonk F.J."/>
            <person name="Casewell N.R."/>
            <person name="Henkel C.V."/>
            <person name="Heimberg A.M."/>
            <person name="Jansen H.J."/>
            <person name="McCleary R.J."/>
            <person name="Kerkkamp H.M."/>
            <person name="Vos R.A."/>
            <person name="Guerreiro I."/>
            <person name="Calvete J.J."/>
            <person name="Wuster W."/>
            <person name="Woods A.E."/>
            <person name="Logan J.M."/>
            <person name="Harrison R.A."/>
            <person name="Castoe T.A."/>
            <person name="de Koning A.P."/>
            <person name="Pollock D.D."/>
            <person name="Yandell M."/>
            <person name="Calderon D."/>
            <person name="Renjifo C."/>
            <person name="Currier R.B."/>
            <person name="Salgado D."/>
            <person name="Pla D."/>
            <person name="Sanz L."/>
            <person name="Hyder A.S."/>
            <person name="Ribeiro J.M."/>
            <person name="Arntzen J.W."/>
            <person name="van den Thillart G.E."/>
            <person name="Boetzer M."/>
            <person name="Pirovano W."/>
            <person name="Dirks R.P."/>
            <person name="Spaink H.P."/>
            <person name="Duboule D."/>
            <person name="McGlinn E."/>
            <person name="Kini R.M."/>
            <person name="Richardson M.K."/>
        </authorList>
    </citation>
    <scope>NUCLEOTIDE SEQUENCE</scope>
    <source>
        <tissue evidence="2">Blood</tissue>
    </source>
</reference>
<accession>V8N4K0</accession>
<dbReference type="AlphaFoldDB" id="V8N4K0"/>
<dbReference type="Proteomes" id="UP000018936">
    <property type="component" value="Unassembled WGS sequence"/>
</dbReference>
<sequence length="156" mass="17039">MVAEGFPEENSKRKYFPLEVEQLLPSEVVGAFDKSSQRGKPGDEIVVQCKRRRPLFLVPLGRRRSGGCRGPRGDIFPEPVSASSSAWSTSPKGPKRSERRSLQPRLTSPFQLSLPSASACKTAGEKDIGLGSLCRSPYCAIVCLALLLGWSVKCLF</sequence>
<gene>
    <name evidence="2" type="ORF">L345_17244</name>
</gene>
<feature type="compositionally biased region" description="Low complexity" evidence="1">
    <location>
        <begin position="81"/>
        <end position="90"/>
    </location>
</feature>
<evidence type="ECO:0000256" key="1">
    <source>
        <dbReference type="SAM" id="MobiDB-lite"/>
    </source>
</evidence>
<protein>
    <submittedName>
        <fullName evidence="2">Uncharacterized protein</fullName>
    </submittedName>
</protein>
<evidence type="ECO:0000313" key="3">
    <source>
        <dbReference type="Proteomes" id="UP000018936"/>
    </source>
</evidence>
<comment type="caution">
    <text evidence="2">The sequence shown here is derived from an EMBL/GenBank/DDBJ whole genome shotgun (WGS) entry which is preliminary data.</text>
</comment>
<name>V8N4K0_OPHHA</name>
<evidence type="ECO:0000313" key="2">
    <source>
        <dbReference type="EMBL" id="ETE57045.1"/>
    </source>
</evidence>
<organism evidence="2 3">
    <name type="scientific">Ophiophagus hannah</name>
    <name type="common">King cobra</name>
    <name type="synonym">Naja hannah</name>
    <dbReference type="NCBI Taxonomy" id="8665"/>
    <lineage>
        <taxon>Eukaryota</taxon>
        <taxon>Metazoa</taxon>
        <taxon>Chordata</taxon>
        <taxon>Craniata</taxon>
        <taxon>Vertebrata</taxon>
        <taxon>Euteleostomi</taxon>
        <taxon>Lepidosauria</taxon>
        <taxon>Squamata</taxon>
        <taxon>Bifurcata</taxon>
        <taxon>Unidentata</taxon>
        <taxon>Episquamata</taxon>
        <taxon>Toxicofera</taxon>
        <taxon>Serpentes</taxon>
        <taxon>Colubroidea</taxon>
        <taxon>Elapidae</taxon>
        <taxon>Elapinae</taxon>
        <taxon>Ophiophagus</taxon>
    </lineage>
</organism>
<dbReference type="EMBL" id="AZIM01010182">
    <property type="protein sequence ID" value="ETE57045.1"/>
    <property type="molecule type" value="Genomic_DNA"/>
</dbReference>
<keyword evidence="3" id="KW-1185">Reference proteome</keyword>
<proteinExistence type="predicted"/>
<feature type="region of interest" description="Disordered" evidence="1">
    <location>
        <begin position="64"/>
        <end position="103"/>
    </location>
</feature>